<dbReference type="EMBL" id="PKUR01000003">
    <property type="protein sequence ID" value="PLW85707.1"/>
    <property type="molecule type" value="Genomic_DNA"/>
</dbReference>
<organism evidence="2 3">
    <name type="scientific">Halioglobus japonicus</name>
    <dbReference type="NCBI Taxonomy" id="930805"/>
    <lineage>
        <taxon>Bacteria</taxon>
        <taxon>Pseudomonadati</taxon>
        <taxon>Pseudomonadota</taxon>
        <taxon>Gammaproteobacteria</taxon>
        <taxon>Cellvibrionales</taxon>
        <taxon>Halieaceae</taxon>
        <taxon>Halioglobus</taxon>
    </lineage>
</organism>
<dbReference type="InterPro" id="IPR050834">
    <property type="entry name" value="Glycosyltransf_2"/>
</dbReference>
<dbReference type="Pfam" id="PF00535">
    <property type="entry name" value="Glycos_transf_2"/>
    <property type="match status" value="2"/>
</dbReference>
<keyword evidence="3" id="KW-1185">Reference proteome</keyword>
<dbReference type="InterPro" id="IPR029044">
    <property type="entry name" value="Nucleotide-diphossugar_trans"/>
</dbReference>
<dbReference type="SUPFAM" id="SSF53448">
    <property type="entry name" value="Nucleotide-diphospho-sugar transferases"/>
    <property type="match status" value="2"/>
</dbReference>
<dbReference type="AlphaFoldDB" id="A0AAP8MDB9"/>
<dbReference type="Proteomes" id="UP000235162">
    <property type="component" value="Unassembled WGS sequence"/>
</dbReference>
<evidence type="ECO:0000313" key="2">
    <source>
        <dbReference type="EMBL" id="PLW85707.1"/>
    </source>
</evidence>
<dbReference type="Gene3D" id="3.90.550.10">
    <property type="entry name" value="Spore Coat Polysaccharide Biosynthesis Protein SpsA, Chain A"/>
    <property type="match status" value="2"/>
</dbReference>
<reference evidence="2 3" key="1">
    <citation type="submission" date="2018-01" db="EMBL/GenBank/DDBJ databases">
        <title>The draft genome sequence of Halioglobus japonicus S1-36.</title>
        <authorList>
            <person name="Du Z.-J."/>
            <person name="Shi M.-J."/>
        </authorList>
    </citation>
    <scope>NUCLEOTIDE SEQUENCE [LARGE SCALE GENOMIC DNA]</scope>
    <source>
        <strain evidence="2 3">S1-36</strain>
    </source>
</reference>
<sequence length="809" mass="90127">MIAGHSLCLVMMVRNESAVIERCLDSVKPYIDRWLIADTGSDDDTCERVERALEGIKGELLHLPFTDFAHVRNQLVDASKGLADFVLWLDADETLKVSSTIDQLRVAPAFQLAVEAVGASYLQPRLVRNDAHYVFRGALAETAVGLEEAVWLDSLRICHHCDGVRWRDALRLERDGLYFEQALLEAPTDIGLLFPLADTLYSRGSWVQAMEQYRRAGDYAIESAHQWYAKYQLARAADRADHHLTRVIGAYHTAYEQDSGRVEPLVWMARRLRQEGQLQAAFDLAVAAIDLPETEPCYYFEPSLWSEGRYVEFIRIASALNYHSLAIETVEAQLHKYGQRCAFLDELSQLREDVLDQQAAHPEALPGDTSSAAGVSLHYEPAEIPAATPIGERRKLCIGMATFDDYDGVYFSIQAVRMFHPEVLDEVQFVVLDNNPTSPCAAALKSMEEDVPHYRYIPQPEAVGTVCKDYIVREANAEYVMIMDCHVFLAPGAIRRLIDYLDSRPDCNDLLQGPLVYDDLKSLSTHFKPGWSGGMYGTWDTDPRGESIDAEPFDIEMQGCGLLAFRRDAWRGFNPRFRGFGAEEGYIQEKFRQAGGRSLCVPFLRWLHRFNRPLGVPYVNDWHDRIRNYVIGWTELGLDVSSGHAHFSELLGSAHVDALFAALQEEMEGPLFDFDAIVYLPGEGQDVPALLASLGIDKVVVRPFAGNELDAAGRLQWLSSYLLQLANSPCRHCLVIQDVKQLAEVQLADAQDALCQVADGMPQVVLAGSTEGLENMVVGSAGLSDLAAALAEVAVATRQLTDMPGSMSA</sequence>
<feature type="domain" description="Glycosyltransferase 2-like" evidence="1">
    <location>
        <begin position="424"/>
        <end position="507"/>
    </location>
</feature>
<comment type="caution">
    <text evidence="2">The sequence shown here is derived from an EMBL/GenBank/DDBJ whole genome shotgun (WGS) entry which is preliminary data.</text>
</comment>
<dbReference type="SUPFAM" id="SSF48452">
    <property type="entry name" value="TPR-like"/>
    <property type="match status" value="1"/>
</dbReference>
<protein>
    <recommendedName>
        <fullName evidence="1">Glycosyltransferase 2-like domain-containing protein</fullName>
    </recommendedName>
</protein>
<dbReference type="PANTHER" id="PTHR43685:SF2">
    <property type="entry name" value="GLYCOSYLTRANSFERASE 2-LIKE DOMAIN-CONTAINING PROTEIN"/>
    <property type="match status" value="1"/>
</dbReference>
<dbReference type="KEGG" id="hja:BST95_05425"/>
<evidence type="ECO:0000259" key="1">
    <source>
        <dbReference type="Pfam" id="PF00535"/>
    </source>
</evidence>
<name>A0AAP8MDB9_9GAMM</name>
<dbReference type="InterPro" id="IPR011990">
    <property type="entry name" value="TPR-like_helical_dom_sf"/>
</dbReference>
<evidence type="ECO:0000313" key="3">
    <source>
        <dbReference type="Proteomes" id="UP000235162"/>
    </source>
</evidence>
<accession>A0AAP8MDB9</accession>
<dbReference type="Gene3D" id="1.25.40.10">
    <property type="entry name" value="Tetratricopeptide repeat domain"/>
    <property type="match status" value="1"/>
</dbReference>
<proteinExistence type="predicted"/>
<feature type="domain" description="Glycosyltransferase 2-like" evidence="1">
    <location>
        <begin position="9"/>
        <end position="95"/>
    </location>
</feature>
<dbReference type="PANTHER" id="PTHR43685">
    <property type="entry name" value="GLYCOSYLTRANSFERASE"/>
    <property type="match status" value="1"/>
</dbReference>
<gene>
    <name evidence="2" type="ORF">C0029_13975</name>
</gene>
<dbReference type="InterPro" id="IPR001173">
    <property type="entry name" value="Glyco_trans_2-like"/>
</dbReference>